<proteinExistence type="predicted"/>
<dbReference type="InterPro" id="IPR011333">
    <property type="entry name" value="SKP1/BTB/POZ_sf"/>
</dbReference>
<feature type="domain" description="BTB" evidence="2">
    <location>
        <begin position="377"/>
        <end position="443"/>
    </location>
</feature>
<feature type="region of interest" description="Disordered" evidence="1">
    <location>
        <begin position="743"/>
        <end position="765"/>
    </location>
</feature>
<feature type="region of interest" description="Disordered" evidence="1">
    <location>
        <begin position="42"/>
        <end position="101"/>
    </location>
</feature>
<dbReference type="InterPro" id="IPR043225">
    <property type="entry name" value="BACK_BTBD8"/>
</dbReference>
<dbReference type="SMART" id="SM00225">
    <property type="entry name" value="BTB"/>
    <property type="match status" value="1"/>
</dbReference>
<reference evidence="3" key="2">
    <citation type="submission" date="2015-06" db="UniProtKB">
        <authorList>
            <consortium name="EnsemblMetazoa"/>
        </authorList>
    </citation>
    <scope>IDENTIFICATION</scope>
</reference>
<dbReference type="PANTHER" id="PTHR22427:SF7">
    <property type="entry name" value="GH15728P"/>
    <property type="match status" value="1"/>
</dbReference>
<dbReference type="PROSITE" id="PS50097">
    <property type="entry name" value="BTB"/>
    <property type="match status" value="1"/>
</dbReference>
<evidence type="ECO:0000259" key="2">
    <source>
        <dbReference type="PROSITE" id="PS50097"/>
    </source>
</evidence>
<feature type="compositionally biased region" description="Polar residues" evidence="1">
    <location>
        <begin position="850"/>
        <end position="859"/>
    </location>
</feature>
<dbReference type="CDD" id="cd18286">
    <property type="entry name" value="BTB2_POZ_BTBD8"/>
    <property type="match status" value="1"/>
</dbReference>
<keyword evidence="4" id="KW-1185">Reference proteome</keyword>
<dbReference type="SUPFAM" id="SSF54695">
    <property type="entry name" value="POZ domain"/>
    <property type="match status" value="1"/>
</dbReference>
<dbReference type="EMBL" id="CAQQ02005397">
    <property type="status" value="NOT_ANNOTATED_CDS"/>
    <property type="molecule type" value="Genomic_DNA"/>
</dbReference>
<dbReference type="Gene3D" id="3.30.710.10">
    <property type="entry name" value="Potassium Channel Kv1.1, Chain A"/>
    <property type="match status" value="1"/>
</dbReference>
<dbReference type="PANTHER" id="PTHR22427">
    <property type="entry name" value="GH15728P"/>
    <property type="match status" value="1"/>
</dbReference>
<dbReference type="STRING" id="36166.T1GIV4"/>
<protein>
    <recommendedName>
        <fullName evidence="2">BTB domain-containing protein</fullName>
    </recommendedName>
</protein>
<feature type="region of interest" description="Disordered" evidence="1">
    <location>
        <begin position="141"/>
        <end position="188"/>
    </location>
</feature>
<feature type="compositionally biased region" description="Acidic residues" evidence="1">
    <location>
        <begin position="167"/>
        <end position="179"/>
    </location>
</feature>
<feature type="compositionally biased region" description="Low complexity" evidence="1">
    <location>
        <begin position="147"/>
        <end position="166"/>
    </location>
</feature>
<evidence type="ECO:0000256" key="1">
    <source>
        <dbReference type="SAM" id="MobiDB-lite"/>
    </source>
</evidence>
<feature type="compositionally biased region" description="Polar residues" evidence="1">
    <location>
        <begin position="1016"/>
        <end position="1045"/>
    </location>
</feature>
<dbReference type="InterPro" id="IPR000210">
    <property type="entry name" value="BTB/POZ_dom"/>
</dbReference>
<evidence type="ECO:0000313" key="3">
    <source>
        <dbReference type="EnsemblMetazoa" id="MESCA003389-PA"/>
    </source>
</evidence>
<dbReference type="AlphaFoldDB" id="T1GIV4"/>
<feature type="compositionally biased region" description="Basic and acidic residues" evidence="1">
    <location>
        <begin position="986"/>
        <end position="999"/>
    </location>
</feature>
<evidence type="ECO:0000313" key="4">
    <source>
        <dbReference type="Proteomes" id="UP000015102"/>
    </source>
</evidence>
<organism evidence="3 4">
    <name type="scientific">Megaselia scalaris</name>
    <name type="common">Humpbacked fly</name>
    <name type="synonym">Phora scalaris</name>
    <dbReference type="NCBI Taxonomy" id="36166"/>
    <lineage>
        <taxon>Eukaryota</taxon>
        <taxon>Metazoa</taxon>
        <taxon>Ecdysozoa</taxon>
        <taxon>Arthropoda</taxon>
        <taxon>Hexapoda</taxon>
        <taxon>Insecta</taxon>
        <taxon>Pterygota</taxon>
        <taxon>Neoptera</taxon>
        <taxon>Endopterygota</taxon>
        <taxon>Diptera</taxon>
        <taxon>Brachycera</taxon>
        <taxon>Muscomorpha</taxon>
        <taxon>Platypezoidea</taxon>
        <taxon>Phoridae</taxon>
        <taxon>Megaseliini</taxon>
        <taxon>Megaselia</taxon>
    </lineage>
</organism>
<feature type="compositionally biased region" description="Basic and acidic residues" evidence="1">
    <location>
        <begin position="60"/>
        <end position="80"/>
    </location>
</feature>
<dbReference type="Pfam" id="PF00651">
    <property type="entry name" value="BTB"/>
    <property type="match status" value="1"/>
</dbReference>
<feature type="compositionally biased region" description="Low complexity" evidence="1">
    <location>
        <begin position="792"/>
        <end position="805"/>
    </location>
</feature>
<reference evidence="4" key="1">
    <citation type="submission" date="2013-02" db="EMBL/GenBank/DDBJ databases">
        <authorList>
            <person name="Hughes D."/>
        </authorList>
    </citation>
    <scope>NUCLEOTIDE SEQUENCE</scope>
    <source>
        <strain>Durham</strain>
        <strain evidence="4">NC isolate 2 -- Noor lab</strain>
    </source>
</reference>
<dbReference type="HOGENOM" id="CLU_291919_0_0_1"/>
<sequence>MGFYVSLHDMDSSPKSLDSTITFNNFKKEKKSTEFYIDFSDTSREGTPKMARKKPAFLQRRSEEKEPEDKKLKEAEDVTLRKSLSSSVEKDSSKRHTWGSDSGDMKILDKISLISKVSNSSNSIDDSTYTKSVNLYGGTTYDKHSSQDSLTDALLSSSTKKSTSSTEETEELTYQEENDDKSPAKPAAAQHFGRFPGIMETIMESKESSSPSKTNQFKHHTMETLQATMEKQLQLLENGSSENGCFVKLSDMDKPSPKFELHSPEMSKSTGNRQINRIFFDSRSSNRPHSSMDNLKSITRLFPHLSKELSNSLPNYIPFQNSPTPPYCVGQSDLSMDSSSLTSSFSRSAMDESSMSCRQPRRLGEDLLKMFIQELATDVAIEVNGRLIKAHKCILRSRCQYFAAMLAGDWNDGNNSLALPGFSYSSVHFALCHIYSGASHPPEGISLMELAALADLLGLEGLKEVTSHALKVNYCHNFHKPCSGCIDGILQVLPVALNHALDDLYRKCLKWTCKYYMKVWPTRHFAQLPEDIFKRCRQQIVAYMSSESVLETILDCDSLLSHLATYRWAVAVETLTRDILESAYNYISDHFANVIASDYFLSLGHDKYKYIMHLENIILHTAATLCPDQACRSYQRITRLNAVLAAKVITFPSNPEELLNCVANGEMKNLHLKFEDIEKVQQDWHEDFIRLVSAILSAVEQCLIRQCSRAMRGMSWQRMDIDLRKKIQTLARLNDPLEFRRTSAASSTGSGGGGKPVAKAFSFGGSSSRTQNLIQVKLAMQARKESASTRNLSTTKPKPKLSTTKRSQQSEDVIKPPVKPRSKLSNVPPRYLEPKKLPPQPPEKKKSVVEKSNTMSLDSLASPRKKLDRTKTEPEKDICTDSLGVSTKSSFISDHLTSQESLTRGGVQRTTLAAQAKTVANRKISNNSSSSSVTNRSSKFSSLNSMNSPAAAFQKRSISVPGTTSDKSSPSSVASESKKKSFLSAKSREILAKRDERNKQQQQKQQQQHVTVEVTRPTNNRNYNIGKSSSVSNIPTRKNTNVLKI</sequence>
<name>T1GIV4_MEGSC</name>
<feature type="compositionally biased region" description="Polar residues" evidence="1">
    <location>
        <begin position="883"/>
        <end position="913"/>
    </location>
</feature>
<dbReference type="CDD" id="cd18490">
    <property type="entry name" value="BACK_BTBD8"/>
    <property type="match status" value="1"/>
</dbReference>
<feature type="region of interest" description="Disordered" evidence="1">
    <location>
        <begin position="780"/>
        <end position="1045"/>
    </location>
</feature>
<accession>T1GIV4</accession>
<feature type="compositionally biased region" description="Low complexity" evidence="1">
    <location>
        <begin position="925"/>
        <end position="948"/>
    </location>
</feature>
<dbReference type="EMBL" id="CAQQ02005396">
    <property type="status" value="NOT_ANNOTATED_CDS"/>
    <property type="molecule type" value="Genomic_DNA"/>
</dbReference>
<dbReference type="Proteomes" id="UP000015102">
    <property type="component" value="Unassembled WGS sequence"/>
</dbReference>
<dbReference type="EnsemblMetazoa" id="MESCA003389-RA">
    <property type="protein sequence ID" value="MESCA003389-PA"/>
    <property type="gene ID" value="MESCA003389"/>
</dbReference>
<dbReference type="EMBL" id="CAQQ02005398">
    <property type="status" value="NOT_ANNOTATED_CDS"/>
    <property type="molecule type" value="Genomic_DNA"/>
</dbReference>
<dbReference type="Pfam" id="PF26017">
    <property type="entry name" value="BACK_BTBD8"/>
    <property type="match status" value="1"/>
</dbReference>
<feature type="compositionally biased region" description="Basic and acidic residues" evidence="1">
    <location>
        <begin position="832"/>
        <end position="849"/>
    </location>
</feature>
<feature type="compositionally biased region" description="Low complexity" evidence="1">
    <location>
        <begin position="965"/>
        <end position="975"/>
    </location>
</feature>
<feature type="compositionally biased region" description="Basic and acidic residues" evidence="1">
    <location>
        <begin position="869"/>
        <end position="879"/>
    </location>
</feature>